<evidence type="ECO:0000256" key="5">
    <source>
        <dbReference type="ARBA" id="ARBA00022525"/>
    </source>
</evidence>
<dbReference type="PANTHER" id="PTHR30033">
    <property type="entry name" value="FLAGELLAR HOOK-ASSOCIATED PROTEIN 1"/>
    <property type="match status" value="1"/>
</dbReference>
<dbReference type="Proteomes" id="UP000183114">
    <property type="component" value="Unassembled WGS sequence"/>
</dbReference>
<dbReference type="EMBL" id="FNTF01000002">
    <property type="protein sequence ID" value="SED03947.1"/>
    <property type="molecule type" value="Genomic_DNA"/>
</dbReference>
<accession>A0A1H4XEC9</accession>
<evidence type="ECO:0000256" key="1">
    <source>
        <dbReference type="ARBA" id="ARBA00004365"/>
    </source>
</evidence>
<evidence type="ECO:0000256" key="3">
    <source>
        <dbReference type="ARBA" id="ARBA00009677"/>
    </source>
</evidence>
<feature type="domain" description="Flagellar basal-body/hook protein C-terminal" evidence="9">
    <location>
        <begin position="650"/>
        <end position="687"/>
    </location>
</feature>
<dbReference type="AlphaFoldDB" id="A0A1H4XEC9"/>
<dbReference type="PRINTS" id="PR01005">
    <property type="entry name" value="FLGHOOKAP1"/>
</dbReference>
<evidence type="ECO:0000256" key="6">
    <source>
        <dbReference type="ARBA" id="ARBA00023143"/>
    </source>
</evidence>
<feature type="domain" description="Flagellar hook-associated protein 1 D2-like" evidence="10">
    <location>
        <begin position="339"/>
        <end position="420"/>
    </location>
</feature>
<name>A0A1H4XEC9_9PSED</name>
<dbReference type="PROSITE" id="PS00588">
    <property type="entry name" value="FLAGELLA_BB_ROD"/>
    <property type="match status" value="1"/>
</dbReference>
<dbReference type="InterPro" id="IPR001444">
    <property type="entry name" value="Flag_bb_rod_N"/>
</dbReference>
<evidence type="ECO:0000259" key="8">
    <source>
        <dbReference type="Pfam" id="PF00460"/>
    </source>
</evidence>
<feature type="domain" description="Flagellar basal body rod protein N-terminal" evidence="8">
    <location>
        <begin position="4"/>
        <end position="33"/>
    </location>
</feature>
<dbReference type="InterPro" id="IPR019776">
    <property type="entry name" value="Flagellar_basal_body_rod_CS"/>
</dbReference>
<dbReference type="GO" id="GO:0044780">
    <property type="term" value="P:bacterial-type flagellum assembly"/>
    <property type="evidence" value="ECO:0007669"/>
    <property type="project" value="InterPro"/>
</dbReference>
<evidence type="ECO:0000313" key="12">
    <source>
        <dbReference type="EMBL" id="SED03947.1"/>
    </source>
</evidence>
<dbReference type="InterPro" id="IPR049119">
    <property type="entry name" value="FlgK_D2-like"/>
</dbReference>
<dbReference type="NCBIfam" id="TIGR02492">
    <property type="entry name" value="flgK_ends"/>
    <property type="match status" value="1"/>
</dbReference>
<keyword evidence="6" id="KW-0975">Bacterial flagellum</keyword>
<protein>
    <recommendedName>
        <fullName evidence="4">Flagellar hook-associated protein 1</fullName>
    </recommendedName>
</protein>
<comment type="similarity">
    <text evidence="3">Belongs to the flagella basal body rod proteins family.</text>
</comment>
<dbReference type="Pfam" id="PF22638">
    <property type="entry name" value="FlgK_D1"/>
    <property type="match status" value="1"/>
</dbReference>
<gene>
    <name evidence="12" type="ORF">SAMN04490185_2630</name>
</gene>
<dbReference type="SUPFAM" id="SSF64518">
    <property type="entry name" value="Phase 1 flagellin"/>
    <property type="match status" value="2"/>
</dbReference>
<feature type="coiled-coil region" evidence="7">
    <location>
        <begin position="161"/>
        <end position="188"/>
    </location>
</feature>
<dbReference type="InterPro" id="IPR010930">
    <property type="entry name" value="Flg_bb/hook_C_dom"/>
</dbReference>
<proteinExistence type="inferred from homology"/>
<evidence type="ECO:0000259" key="10">
    <source>
        <dbReference type="Pfam" id="PF21158"/>
    </source>
</evidence>
<keyword evidence="12" id="KW-0966">Cell projection</keyword>
<dbReference type="InterPro" id="IPR053927">
    <property type="entry name" value="FlgK_helical"/>
</dbReference>
<evidence type="ECO:0000313" key="13">
    <source>
        <dbReference type="Proteomes" id="UP000183114"/>
    </source>
</evidence>
<organism evidence="12 13">
    <name type="scientific">Pseudomonas frederiksbergensis</name>
    <dbReference type="NCBI Taxonomy" id="104087"/>
    <lineage>
        <taxon>Bacteria</taxon>
        <taxon>Pseudomonadati</taxon>
        <taxon>Pseudomonadota</taxon>
        <taxon>Gammaproteobacteria</taxon>
        <taxon>Pseudomonadales</taxon>
        <taxon>Pseudomonadaceae</taxon>
        <taxon>Pseudomonas</taxon>
    </lineage>
</organism>
<evidence type="ECO:0000256" key="7">
    <source>
        <dbReference type="SAM" id="Coils"/>
    </source>
</evidence>
<keyword evidence="12" id="KW-0282">Flagellum</keyword>
<comment type="subcellular location">
    <subcellularLocation>
        <location evidence="1">Bacterial flagellum</location>
    </subcellularLocation>
    <subcellularLocation>
        <location evidence="2">Secreted</location>
    </subcellularLocation>
</comment>
<dbReference type="GO" id="GO:0005198">
    <property type="term" value="F:structural molecule activity"/>
    <property type="evidence" value="ECO:0007669"/>
    <property type="project" value="InterPro"/>
</dbReference>
<evidence type="ECO:0000256" key="2">
    <source>
        <dbReference type="ARBA" id="ARBA00004613"/>
    </source>
</evidence>
<feature type="domain" description="Flagellar hook-associated protein FlgK helical" evidence="11">
    <location>
        <begin position="93"/>
        <end position="322"/>
    </location>
</feature>
<dbReference type="PANTHER" id="PTHR30033:SF1">
    <property type="entry name" value="FLAGELLAR HOOK-ASSOCIATED PROTEIN 1"/>
    <property type="match status" value="1"/>
</dbReference>
<keyword evidence="5" id="KW-0964">Secreted</keyword>
<keyword evidence="7" id="KW-0175">Coiled coil</keyword>
<sequence length="689" mass="71161">MSLLNIGMSGLSASQSSLMTTGNNIANVDTAGYSRQQTVQGTKASQQFGNVYIGTGTTLADVRRVYNSYLDAQLQTTTSLNSDSAAYLGQVTPLDKLLSDTSTGLNGALTKFFASVQNVNAKPGDDASRQLLLSDAQALSNRFNSVSSQLNEQNANINGNLTNMADQVNKLAATVAQLNQKIAEISSSGGMPNELLDARNETVRQLSTFTGAQIVEREGNVDIYLGSGQPLVMGNTVNKLEVVPGKDDPNRLALQLNRGSSTIDITSIMTGGEIGGLLRYRSTVLDPAMNELGRVALVVADQMNSIQAQGIDKNGDFGSNLFNSINSAAQMAQRSIASGNNSVGSGNFDVSIEDTGKLTINDYKVTFTSATDYTVQRLPDNTPVGGSYSTTTTPAPVIEGFSLKLTGGTAAAGDTFKITPTRNAAANIKTEMTDSKRLAIAAPLGASIAASGSGNGTLTIPASGQPTLTTQFDIYDAATKTAMQNGLKNSTPAKVVFGAVSADGTSQAYQFLDAKGGVISSGTIKPGESNTLNLSIPLKDSTGAPIPPAPATQYTAAFSMTIAGSPSNGAGINVSLSQPGSLDNRNGTALAGLQTAQTVDTGSASKGISLNDAYGKLVEGVGSKAAQGKLDSAATSAILANAKGARDSLSGVDLDEETGNLVKYQQYYTASSQIIKAAQEIFSTLINSI</sequence>
<evidence type="ECO:0000256" key="4">
    <source>
        <dbReference type="ARBA" id="ARBA00016244"/>
    </source>
</evidence>
<dbReference type="GO" id="GO:0009424">
    <property type="term" value="C:bacterial-type flagellum hook"/>
    <property type="evidence" value="ECO:0007669"/>
    <property type="project" value="InterPro"/>
</dbReference>
<dbReference type="RefSeq" id="WP_074874493.1">
    <property type="nucleotide sequence ID" value="NZ_FNTF01000002.1"/>
</dbReference>
<reference evidence="12 13" key="1">
    <citation type="submission" date="2016-10" db="EMBL/GenBank/DDBJ databases">
        <authorList>
            <person name="de Groot N.N."/>
        </authorList>
    </citation>
    <scope>NUCLEOTIDE SEQUENCE [LARGE SCALE GENOMIC DNA]</scope>
    <source>
        <strain evidence="12 13">BS3655</strain>
    </source>
</reference>
<evidence type="ECO:0000259" key="9">
    <source>
        <dbReference type="Pfam" id="PF06429"/>
    </source>
</evidence>
<dbReference type="Pfam" id="PF06429">
    <property type="entry name" value="Flg_bbr_C"/>
    <property type="match status" value="1"/>
</dbReference>
<dbReference type="Pfam" id="PF00460">
    <property type="entry name" value="Flg_bb_rod"/>
    <property type="match status" value="1"/>
</dbReference>
<dbReference type="GO" id="GO:0005576">
    <property type="term" value="C:extracellular region"/>
    <property type="evidence" value="ECO:0007669"/>
    <property type="project" value="UniProtKB-SubCell"/>
</dbReference>
<dbReference type="Pfam" id="PF21158">
    <property type="entry name" value="flgK_1st_1"/>
    <property type="match status" value="1"/>
</dbReference>
<dbReference type="InterPro" id="IPR002371">
    <property type="entry name" value="FlgK"/>
</dbReference>
<keyword evidence="12" id="KW-0969">Cilium</keyword>
<evidence type="ECO:0000259" key="11">
    <source>
        <dbReference type="Pfam" id="PF22638"/>
    </source>
</evidence>